<feature type="region of interest" description="Disordered" evidence="11">
    <location>
        <begin position="147"/>
        <end position="207"/>
    </location>
</feature>
<evidence type="ECO:0000256" key="2">
    <source>
        <dbReference type="ARBA" id="ARBA00022553"/>
    </source>
</evidence>
<dbReference type="InterPro" id="IPR017053">
    <property type="entry name" value="Response_reg_B-typ_pln"/>
</dbReference>
<dbReference type="InterPro" id="IPR001005">
    <property type="entry name" value="SANT/Myb"/>
</dbReference>
<organism evidence="14 15">
    <name type="scientific">Zostera marina</name>
    <name type="common">Eelgrass</name>
    <dbReference type="NCBI Taxonomy" id="29655"/>
    <lineage>
        <taxon>Eukaryota</taxon>
        <taxon>Viridiplantae</taxon>
        <taxon>Streptophyta</taxon>
        <taxon>Embryophyta</taxon>
        <taxon>Tracheophyta</taxon>
        <taxon>Spermatophyta</taxon>
        <taxon>Magnoliopsida</taxon>
        <taxon>Liliopsida</taxon>
        <taxon>Zosteraceae</taxon>
        <taxon>Zostera</taxon>
    </lineage>
</organism>
<keyword evidence="6 9" id="KW-0010">Activator</keyword>
<evidence type="ECO:0000256" key="6">
    <source>
        <dbReference type="ARBA" id="ARBA00023159"/>
    </source>
</evidence>
<dbReference type="PROSITE" id="PS51294">
    <property type="entry name" value="HTH_MYB"/>
    <property type="match status" value="1"/>
</dbReference>
<comment type="caution">
    <text evidence="14">The sequence shown here is derived from an EMBL/GenBank/DDBJ whole genome shotgun (WGS) entry which is preliminary data.</text>
</comment>
<dbReference type="InterPro" id="IPR006447">
    <property type="entry name" value="Myb_dom_plants"/>
</dbReference>
<keyword evidence="15" id="KW-1185">Reference proteome</keyword>
<evidence type="ECO:0000256" key="10">
    <source>
        <dbReference type="PROSITE-ProRule" id="PRU00169"/>
    </source>
</evidence>
<keyword evidence="7 9" id="KW-0804">Transcription</keyword>
<dbReference type="InterPro" id="IPR017930">
    <property type="entry name" value="Myb_dom"/>
</dbReference>
<dbReference type="Proteomes" id="UP000036987">
    <property type="component" value="Unassembled WGS sequence"/>
</dbReference>
<keyword evidence="2 10" id="KW-0597">Phosphoprotein</keyword>
<name>A0A0K9PEA3_ZOSMR</name>
<dbReference type="Gene3D" id="3.40.50.2300">
    <property type="match status" value="1"/>
</dbReference>
<evidence type="ECO:0000313" key="14">
    <source>
        <dbReference type="EMBL" id="KMZ66572.1"/>
    </source>
</evidence>
<dbReference type="InterPro" id="IPR001789">
    <property type="entry name" value="Sig_transdc_resp-reg_receiver"/>
</dbReference>
<evidence type="ECO:0000259" key="12">
    <source>
        <dbReference type="PROSITE" id="PS50110"/>
    </source>
</evidence>
<dbReference type="SUPFAM" id="SSF46689">
    <property type="entry name" value="Homeodomain-like"/>
    <property type="match status" value="1"/>
</dbReference>
<dbReference type="EMBL" id="LFYR01000968">
    <property type="protein sequence ID" value="KMZ66572.1"/>
    <property type="molecule type" value="Genomic_DNA"/>
</dbReference>
<keyword evidence="3 9" id="KW-0902">Two-component regulatory system</keyword>
<evidence type="ECO:0000259" key="13">
    <source>
        <dbReference type="PROSITE" id="PS51294"/>
    </source>
</evidence>
<evidence type="ECO:0000256" key="7">
    <source>
        <dbReference type="ARBA" id="ARBA00023163"/>
    </source>
</evidence>
<feature type="domain" description="HTH myb-type" evidence="13">
    <location>
        <begin position="207"/>
        <end position="266"/>
    </location>
</feature>
<sequence length="657" mass="71074">MTMENTRVVGSADHFPVGLRVLAVDDDRACLKLLEALLRRCQYHVTVTNQAIDALKLLRDNKNKFDLVISDVHMPDMDGFKLLELVGLEMDLPVIMLSGNSDPKAVMKGITHGACDYLLKPVRLEELKNIWQHVVRRKRFDSRDVNSYDHVDEDTDADGSKLPISHHAHAPGPTASSELNTERSSRKRKDQDEGEDDDFDDNDDSSMQKKPRVVWSIELHRKFVAAVNQLGIDKAMPKRILDLMNDEKLTRENVASHLQKYRLYLKRISSVTSHQANMVAALGGKDSPYLQIGSSLENARNNYHSFTTSGNLSTLASFQQGQGQGCGGSGGMFGILNCPTGPSASGLYNLASSGMIQLGYGRSNNNPPTIHDLGRLQQSISFSGGGTQAQAPKMSCSSDVGALSPVANSFLDTLKQPSQPKQHSGLFNNQPILASTSTPTSRIAATLSGDPFEMKTGSSSIQTDEFCTGSRNAPAWSGIINDTWYENLASSSKLGEIVGRNNPNMKANTCSDDMLASLPLSTTDDRLGLSVSDMIAAGGSGSKPSSWFEGTVQMTNFNYNSPANSTLVGTCNREDFIINGVTTNDDNMVNGSFNLAPVYTTQNSELDQVVGGTKMQGGGGGGGGFDGLISAIVKRERDEVLMEGDIGCDIYSLETCM</sequence>
<dbReference type="GO" id="GO:0009736">
    <property type="term" value="P:cytokinin-activated signaling pathway"/>
    <property type="evidence" value="ECO:0007669"/>
    <property type="project" value="InterPro"/>
</dbReference>
<dbReference type="PIRSF" id="PIRSF036392">
    <property type="entry name" value="RR_ARR_type-B"/>
    <property type="match status" value="1"/>
</dbReference>
<keyword evidence="5 9" id="KW-0238">DNA-binding</keyword>
<protein>
    <recommendedName>
        <fullName evidence="9">Two-component response regulator</fullName>
    </recommendedName>
</protein>
<evidence type="ECO:0000256" key="11">
    <source>
        <dbReference type="SAM" id="MobiDB-lite"/>
    </source>
</evidence>
<dbReference type="InterPro" id="IPR045279">
    <property type="entry name" value="ARR-like"/>
</dbReference>
<dbReference type="GO" id="GO:0000160">
    <property type="term" value="P:phosphorelay signal transduction system"/>
    <property type="evidence" value="ECO:0007669"/>
    <property type="project" value="UniProtKB-KW"/>
</dbReference>
<dbReference type="PANTHER" id="PTHR43874:SF7">
    <property type="entry name" value="TWO-COMPONENT RESPONSE REGULATOR ARR10"/>
    <property type="match status" value="1"/>
</dbReference>
<accession>A0A0K9PEA3</accession>
<dbReference type="STRING" id="29655.A0A0K9PEA3"/>
<dbReference type="GO" id="GO:0003677">
    <property type="term" value="F:DNA binding"/>
    <property type="evidence" value="ECO:0007669"/>
    <property type="project" value="UniProtKB-KW"/>
</dbReference>
<dbReference type="PANTHER" id="PTHR43874">
    <property type="entry name" value="TWO-COMPONENT RESPONSE REGULATOR"/>
    <property type="match status" value="1"/>
</dbReference>
<comment type="subcellular location">
    <subcellularLocation>
        <location evidence="1 9">Nucleus</location>
    </subcellularLocation>
</comment>
<proteinExistence type="predicted"/>
<feature type="compositionally biased region" description="Acidic residues" evidence="11">
    <location>
        <begin position="192"/>
        <end position="204"/>
    </location>
</feature>
<dbReference type="InterPro" id="IPR011006">
    <property type="entry name" value="CheY-like_superfamily"/>
</dbReference>
<evidence type="ECO:0000256" key="9">
    <source>
        <dbReference type="PIRNR" id="PIRNR036392"/>
    </source>
</evidence>
<gene>
    <name evidence="14" type="ORF">ZOSMA_294G00240</name>
</gene>
<keyword evidence="4 9" id="KW-0805">Transcription regulation</keyword>
<dbReference type="InterPro" id="IPR009057">
    <property type="entry name" value="Homeodomain-like_sf"/>
</dbReference>
<dbReference type="Pfam" id="PF00072">
    <property type="entry name" value="Response_reg"/>
    <property type="match status" value="1"/>
</dbReference>
<feature type="domain" description="Response regulatory" evidence="12">
    <location>
        <begin position="20"/>
        <end position="135"/>
    </location>
</feature>
<keyword evidence="8 9" id="KW-0539">Nucleus</keyword>
<dbReference type="GO" id="GO:0005634">
    <property type="term" value="C:nucleus"/>
    <property type="evidence" value="ECO:0007669"/>
    <property type="project" value="UniProtKB-SubCell"/>
</dbReference>
<dbReference type="CDD" id="cd17584">
    <property type="entry name" value="REC_typeB_ARR-like"/>
    <property type="match status" value="1"/>
</dbReference>
<dbReference type="NCBIfam" id="TIGR01557">
    <property type="entry name" value="myb_SHAQKYF"/>
    <property type="match status" value="1"/>
</dbReference>
<dbReference type="SMART" id="SM00448">
    <property type="entry name" value="REC"/>
    <property type="match status" value="1"/>
</dbReference>
<comment type="function">
    <text evidence="9">Transcriptional activator that binds specific DNA sequence.</text>
</comment>
<dbReference type="PROSITE" id="PS50110">
    <property type="entry name" value="RESPONSE_REGULATORY"/>
    <property type="match status" value="1"/>
</dbReference>
<dbReference type="GO" id="GO:0003700">
    <property type="term" value="F:DNA-binding transcription factor activity"/>
    <property type="evidence" value="ECO:0007669"/>
    <property type="project" value="UniProtKB-UniRule"/>
</dbReference>
<evidence type="ECO:0000256" key="8">
    <source>
        <dbReference type="ARBA" id="ARBA00023242"/>
    </source>
</evidence>
<dbReference type="Gene3D" id="1.10.10.60">
    <property type="entry name" value="Homeodomain-like"/>
    <property type="match status" value="1"/>
</dbReference>
<evidence type="ECO:0000256" key="5">
    <source>
        <dbReference type="ARBA" id="ARBA00023125"/>
    </source>
</evidence>
<dbReference type="OrthoDB" id="60033at2759"/>
<evidence type="ECO:0000256" key="4">
    <source>
        <dbReference type="ARBA" id="ARBA00023015"/>
    </source>
</evidence>
<evidence type="ECO:0000313" key="15">
    <source>
        <dbReference type="Proteomes" id="UP000036987"/>
    </source>
</evidence>
<dbReference type="FunFam" id="1.10.10.60:FF:000007">
    <property type="entry name" value="Two-component response regulator"/>
    <property type="match status" value="1"/>
</dbReference>
<dbReference type="AlphaFoldDB" id="A0A0K9PEA3"/>
<feature type="modified residue" description="4-aspartylphosphate" evidence="10">
    <location>
        <position position="71"/>
    </location>
</feature>
<dbReference type="SUPFAM" id="SSF52172">
    <property type="entry name" value="CheY-like"/>
    <property type="match status" value="1"/>
</dbReference>
<evidence type="ECO:0000256" key="1">
    <source>
        <dbReference type="ARBA" id="ARBA00004123"/>
    </source>
</evidence>
<reference evidence="15" key="1">
    <citation type="journal article" date="2016" name="Nature">
        <title>The genome of the seagrass Zostera marina reveals angiosperm adaptation to the sea.</title>
        <authorList>
            <person name="Olsen J.L."/>
            <person name="Rouze P."/>
            <person name="Verhelst B."/>
            <person name="Lin Y.-C."/>
            <person name="Bayer T."/>
            <person name="Collen J."/>
            <person name="Dattolo E."/>
            <person name="De Paoli E."/>
            <person name="Dittami S."/>
            <person name="Maumus F."/>
            <person name="Michel G."/>
            <person name="Kersting A."/>
            <person name="Lauritano C."/>
            <person name="Lohaus R."/>
            <person name="Toepel M."/>
            <person name="Tonon T."/>
            <person name="Vanneste K."/>
            <person name="Amirebrahimi M."/>
            <person name="Brakel J."/>
            <person name="Bostroem C."/>
            <person name="Chovatia M."/>
            <person name="Grimwood J."/>
            <person name="Jenkins J.W."/>
            <person name="Jueterbock A."/>
            <person name="Mraz A."/>
            <person name="Stam W.T."/>
            <person name="Tice H."/>
            <person name="Bornberg-Bauer E."/>
            <person name="Green P.J."/>
            <person name="Pearson G.A."/>
            <person name="Procaccini G."/>
            <person name="Duarte C.M."/>
            <person name="Schmutz J."/>
            <person name="Reusch T.B.H."/>
            <person name="Van de Peer Y."/>
        </authorList>
    </citation>
    <scope>NUCLEOTIDE SEQUENCE [LARGE SCALE GENOMIC DNA]</scope>
    <source>
        <strain evidence="15">cv. Finnish</strain>
    </source>
</reference>
<dbReference type="Pfam" id="PF00249">
    <property type="entry name" value="Myb_DNA-binding"/>
    <property type="match status" value="1"/>
</dbReference>
<evidence type="ECO:0000256" key="3">
    <source>
        <dbReference type="ARBA" id="ARBA00023012"/>
    </source>
</evidence>